<dbReference type="PANTHER" id="PTHR31826">
    <property type="entry name" value="NICALIN"/>
    <property type="match status" value="1"/>
</dbReference>
<sequence>MLEEASQAIEAFRAGFPMAFLAVVPVIFMVMSPIAVVDAAHEFTVYRMQQYDLQGNSYGCRSSLVNAEARTIHSSSYARKCVLIRSSELTHTKYLEVVDGGPSAIVVLLCGNMSNGQIQNFIEMENELLSTDSSIPVYFANEDQELNNVYDRVTHSTKVESSSALQAMVDAATSVGYQLVTVGAASKSMPDHSIVNIEGFLPGLGIEDQLPTVAVVAHSDSFGVAPYLSYGANSDASGVVVLLELARVLGKLYRNSRTHPKHNVLFLLSGGGKFNYQGTRRWIEEALDNSASSSIDNPSSALLSSASLVLCLEGLALDGTNSLRMHVSKPPAKGTVADALYKNIEKFGGGDVDVSLVHKKIRLSSDSLAWEHERFSIRRLPAVTLSSFENHDHPIRRSIMDRKDKISMETLVKNTAIITESLVSYLYNTTDDNMLNFVSGDYGIQKERMQTWMDFLVASPRPAQALHVDHPVVTALEAELNKHTKGVHKQAFKADKRDPDFMFYDGLVLQMSASIVRSAAFDLYMTGAVAAYLAVIYFLVLKFNGVLSIAKKFNSLPKVKVQ</sequence>
<comment type="caution">
    <text evidence="12">The sequence shown here is derived from an EMBL/GenBank/DDBJ whole genome shotgun (WGS) entry which is preliminary data.</text>
</comment>
<comment type="similarity">
    <text evidence="2">Belongs to the nicastrin family.</text>
</comment>
<evidence type="ECO:0000256" key="7">
    <source>
        <dbReference type="ARBA" id="ARBA00023136"/>
    </source>
</evidence>
<name>A0ABP0GQW0_CLALP</name>
<evidence type="ECO:0000256" key="2">
    <source>
        <dbReference type="ARBA" id="ARBA00007717"/>
    </source>
</evidence>
<evidence type="ECO:0000256" key="3">
    <source>
        <dbReference type="ARBA" id="ARBA00022692"/>
    </source>
</evidence>
<evidence type="ECO:0000313" key="12">
    <source>
        <dbReference type="EMBL" id="CAK8693955.1"/>
    </source>
</evidence>
<keyword evidence="7 10" id="KW-0472">Membrane</keyword>
<comment type="subcellular location">
    <subcellularLocation>
        <location evidence="1">Endoplasmic reticulum membrane</location>
        <topology evidence="1">Single-pass membrane protein</topology>
    </subcellularLocation>
</comment>
<dbReference type="EMBL" id="CAWYQH010000141">
    <property type="protein sequence ID" value="CAK8693955.1"/>
    <property type="molecule type" value="Genomic_DNA"/>
</dbReference>
<keyword evidence="13" id="KW-1185">Reference proteome</keyword>
<evidence type="ECO:0000256" key="1">
    <source>
        <dbReference type="ARBA" id="ARBA00004389"/>
    </source>
</evidence>
<feature type="transmembrane region" description="Helical" evidence="10">
    <location>
        <begin position="20"/>
        <end position="40"/>
    </location>
</feature>
<evidence type="ECO:0000256" key="8">
    <source>
        <dbReference type="ARBA" id="ARBA00023180"/>
    </source>
</evidence>
<dbReference type="SUPFAM" id="SSF53187">
    <property type="entry name" value="Zn-dependent exopeptidases"/>
    <property type="match status" value="1"/>
</dbReference>
<keyword evidence="5" id="KW-0256">Endoplasmic reticulum</keyword>
<protein>
    <recommendedName>
        <fullName evidence="9">BOS complex subunit NCLN</fullName>
    </recommendedName>
</protein>
<feature type="transmembrane region" description="Helical" evidence="10">
    <location>
        <begin position="527"/>
        <end position="550"/>
    </location>
</feature>
<evidence type="ECO:0000256" key="4">
    <source>
        <dbReference type="ARBA" id="ARBA00022729"/>
    </source>
</evidence>
<evidence type="ECO:0000256" key="9">
    <source>
        <dbReference type="ARBA" id="ARBA00034873"/>
    </source>
</evidence>
<evidence type="ECO:0000256" key="10">
    <source>
        <dbReference type="SAM" id="Phobius"/>
    </source>
</evidence>
<gene>
    <name evidence="12" type="ORF">CVLEPA_LOCUS27239</name>
</gene>
<keyword evidence="8" id="KW-0325">Glycoprotein</keyword>
<evidence type="ECO:0000256" key="5">
    <source>
        <dbReference type="ARBA" id="ARBA00022824"/>
    </source>
</evidence>
<keyword evidence="4" id="KW-0732">Signal</keyword>
<keyword evidence="6 10" id="KW-1133">Transmembrane helix</keyword>
<dbReference type="Proteomes" id="UP001642483">
    <property type="component" value="Unassembled WGS sequence"/>
</dbReference>
<dbReference type="InterPro" id="IPR007484">
    <property type="entry name" value="Peptidase_M28"/>
</dbReference>
<dbReference type="Gene3D" id="3.40.630.10">
    <property type="entry name" value="Zn peptidases"/>
    <property type="match status" value="1"/>
</dbReference>
<evidence type="ECO:0000259" key="11">
    <source>
        <dbReference type="Pfam" id="PF04389"/>
    </source>
</evidence>
<evidence type="ECO:0000313" key="13">
    <source>
        <dbReference type="Proteomes" id="UP001642483"/>
    </source>
</evidence>
<accession>A0ABP0GQW0</accession>
<keyword evidence="3 10" id="KW-0812">Transmembrane</keyword>
<dbReference type="CDD" id="cd03882">
    <property type="entry name" value="M28_nicalin_like"/>
    <property type="match status" value="1"/>
</dbReference>
<dbReference type="Pfam" id="PF04389">
    <property type="entry name" value="Peptidase_M28"/>
    <property type="match status" value="1"/>
</dbReference>
<evidence type="ECO:0000256" key="6">
    <source>
        <dbReference type="ARBA" id="ARBA00022989"/>
    </source>
</evidence>
<organism evidence="12 13">
    <name type="scientific">Clavelina lepadiformis</name>
    <name type="common">Light-bulb sea squirt</name>
    <name type="synonym">Ascidia lepadiformis</name>
    <dbReference type="NCBI Taxonomy" id="159417"/>
    <lineage>
        <taxon>Eukaryota</taxon>
        <taxon>Metazoa</taxon>
        <taxon>Chordata</taxon>
        <taxon>Tunicata</taxon>
        <taxon>Ascidiacea</taxon>
        <taxon>Aplousobranchia</taxon>
        <taxon>Clavelinidae</taxon>
        <taxon>Clavelina</taxon>
    </lineage>
</organism>
<feature type="domain" description="Peptidase M28" evidence="11">
    <location>
        <begin position="212"/>
        <end position="387"/>
    </location>
</feature>
<dbReference type="InterPro" id="IPR016574">
    <property type="entry name" value="Nicalin"/>
</dbReference>
<proteinExistence type="inferred from homology"/>
<reference evidence="12 13" key="1">
    <citation type="submission" date="2024-02" db="EMBL/GenBank/DDBJ databases">
        <authorList>
            <person name="Daric V."/>
            <person name="Darras S."/>
        </authorList>
    </citation>
    <scope>NUCLEOTIDE SEQUENCE [LARGE SCALE GENOMIC DNA]</scope>
</reference>